<reference evidence="2 3" key="1">
    <citation type="submission" date="2024-09" db="EMBL/GenBank/DDBJ databases">
        <authorList>
            <person name="Sun Q."/>
            <person name="Mori K."/>
        </authorList>
    </citation>
    <scope>NUCLEOTIDE SEQUENCE [LARGE SCALE GENOMIC DNA]</scope>
    <source>
        <strain evidence="2 3">CCM 7609</strain>
    </source>
</reference>
<protein>
    <submittedName>
        <fullName evidence="2">Uncharacterized protein</fullName>
    </submittedName>
</protein>
<keyword evidence="3" id="KW-1185">Reference proteome</keyword>
<evidence type="ECO:0000313" key="3">
    <source>
        <dbReference type="Proteomes" id="UP001589575"/>
    </source>
</evidence>
<name>A0ABV5FYK5_9MICC</name>
<evidence type="ECO:0000256" key="1">
    <source>
        <dbReference type="SAM" id="MobiDB-lite"/>
    </source>
</evidence>
<gene>
    <name evidence="2" type="ORF">ACFFX0_11360</name>
</gene>
<comment type="caution">
    <text evidence="2">The sequence shown here is derived from an EMBL/GenBank/DDBJ whole genome shotgun (WGS) entry which is preliminary data.</text>
</comment>
<dbReference type="Proteomes" id="UP001589575">
    <property type="component" value="Unassembled WGS sequence"/>
</dbReference>
<feature type="region of interest" description="Disordered" evidence="1">
    <location>
        <begin position="52"/>
        <end position="76"/>
    </location>
</feature>
<accession>A0ABV5FYK5</accession>
<proteinExistence type="predicted"/>
<evidence type="ECO:0000313" key="2">
    <source>
        <dbReference type="EMBL" id="MFB9071767.1"/>
    </source>
</evidence>
<organism evidence="2 3">
    <name type="scientific">Citricoccus parietis</name>
    <dbReference type="NCBI Taxonomy" id="592307"/>
    <lineage>
        <taxon>Bacteria</taxon>
        <taxon>Bacillati</taxon>
        <taxon>Actinomycetota</taxon>
        <taxon>Actinomycetes</taxon>
        <taxon>Micrococcales</taxon>
        <taxon>Micrococcaceae</taxon>
        <taxon>Citricoccus</taxon>
    </lineage>
</organism>
<dbReference type="EMBL" id="JBHMFI010000001">
    <property type="protein sequence ID" value="MFB9071767.1"/>
    <property type="molecule type" value="Genomic_DNA"/>
</dbReference>
<sequence length="76" mass="8352">MQDRRADDGVETGAVPAAGEEADAHVVPFWRGHWRLWRGRGRARADAAFRGTRAPTESCCPATAAAPRPPGTWQRR</sequence>